<evidence type="ECO:0000256" key="10">
    <source>
        <dbReference type="SAM" id="Phobius"/>
    </source>
</evidence>
<evidence type="ECO:0000256" key="6">
    <source>
        <dbReference type="ARBA" id="ARBA00022989"/>
    </source>
</evidence>
<dbReference type="EMBL" id="MCGE01000015">
    <property type="protein sequence ID" value="ORZ14131.1"/>
    <property type="molecule type" value="Genomic_DNA"/>
</dbReference>
<reference evidence="12 13" key="1">
    <citation type="submission" date="2016-07" db="EMBL/GenBank/DDBJ databases">
        <title>Pervasive Adenine N6-methylation of Active Genes in Fungi.</title>
        <authorList>
            <consortium name="DOE Joint Genome Institute"/>
            <person name="Mondo S.J."/>
            <person name="Dannebaum R.O."/>
            <person name="Kuo R.C."/>
            <person name="Labutti K."/>
            <person name="Haridas S."/>
            <person name="Kuo A."/>
            <person name="Salamov A."/>
            <person name="Ahrendt S.R."/>
            <person name="Lipzen A."/>
            <person name="Sullivan W."/>
            <person name="Andreopoulos W.B."/>
            <person name="Clum A."/>
            <person name="Lindquist E."/>
            <person name="Daum C."/>
            <person name="Ramamoorthy G.K."/>
            <person name="Gryganskyi A."/>
            <person name="Culley D."/>
            <person name="Magnuson J.K."/>
            <person name="James T.Y."/>
            <person name="O'Malley M.A."/>
            <person name="Stajich J.E."/>
            <person name="Spatafora J.W."/>
            <person name="Visel A."/>
            <person name="Grigoriev I.V."/>
        </authorList>
    </citation>
    <scope>NUCLEOTIDE SEQUENCE [LARGE SCALE GENOMIC DNA]</scope>
    <source>
        <strain evidence="12 13">NRRL 1336</strain>
    </source>
</reference>
<evidence type="ECO:0000256" key="9">
    <source>
        <dbReference type="PROSITE-ProRule" id="PRU00192"/>
    </source>
</evidence>
<dbReference type="OrthoDB" id="5983572at2759"/>
<keyword evidence="6 10" id="KW-1133">Transmembrane helix</keyword>
<evidence type="ECO:0000313" key="12">
    <source>
        <dbReference type="EMBL" id="ORZ14131.1"/>
    </source>
</evidence>
<protein>
    <recommendedName>
        <fullName evidence="11">SH3 domain-containing protein</fullName>
    </recommendedName>
</protein>
<evidence type="ECO:0000313" key="13">
    <source>
        <dbReference type="Proteomes" id="UP000193560"/>
    </source>
</evidence>
<dbReference type="PRINTS" id="PR00452">
    <property type="entry name" value="SH3DOMAIN"/>
</dbReference>
<evidence type="ECO:0000256" key="4">
    <source>
        <dbReference type="ARBA" id="ARBA00022475"/>
    </source>
</evidence>
<keyword evidence="5 10" id="KW-0812">Transmembrane</keyword>
<feature type="transmembrane region" description="Helical" evidence="10">
    <location>
        <begin position="67"/>
        <end position="86"/>
    </location>
</feature>
<dbReference type="CDD" id="cd11855">
    <property type="entry name" value="SH3_Sho1p"/>
    <property type="match status" value="1"/>
</dbReference>
<evidence type="ECO:0000256" key="8">
    <source>
        <dbReference type="ARBA" id="ARBA00023136"/>
    </source>
</evidence>
<dbReference type="SUPFAM" id="SSF50044">
    <property type="entry name" value="SH3-domain"/>
    <property type="match status" value="1"/>
</dbReference>
<evidence type="ECO:0000256" key="3">
    <source>
        <dbReference type="ARBA" id="ARBA00022443"/>
    </source>
</evidence>
<dbReference type="PROSITE" id="PS50002">
    <property type="entry name" value="SH3"/>
    <property type="match status" value="1"/>
</dbReference>
<dbReference type="Pfam" id="PF00018">
    <property type="entry name" value="SH3_1"/>
    <property type="match status" value="1"/>
</dbReference>
<evidence type="ECO:0000256" key="5">
    <source>
        <dbReference type="ARBA" id="ARBA00022692"/>
    </source>
</evidence>
<accession>A0A1X2ID26</accession>
<comment type="subcellular location">
    <subcellularLocation>
        <location evidence="1">Cell membrane</location>
        <topology evidence="1">Multi-pass membrane protein</topology>
    </subcellularLocation>
</comment>
<evidence type="ECO:0000256" key="7">
    <source>
        <dbReference type="ARBA" id="ARBA00023016"/>
    </source>
</evidence>
<feature type="transmembrane region" description="Helical" evidence="10">
    <location>
        <begin position="40"/>
        <end position="60"/>
    </location>
</feature>
<keyword evidence="13" id="KW-1185">Reference proteome</keyword>
<evidence type="ECO:0000259" key="11">
    <source>
        <dbReference type="PROSITE" id="PS50002"/>
    </source>
</evidence>
<keyword evidence="8 10" id="KW-0472">Membrane</keyword>
<name>A0A1X2ID26_9FUNG</name>
<comment type="caution">
    <text evidence="12">The sequence shown here is derived from an EMBL/GenBank/DDBJ whole genome shotgun (WGS) entry which is preliminary data.</text>
</comment>
<dbReference type="AlphaFoldDB" id="A0A1X2ID26"/>
<feature type="transmembrane region" description="Helical" evidence="10">
    <location>
        <begin position="12"/>
        <end position="34"/>
    </location>
</feature>
<proteinExistence type="inferred from homology"/>
<keyword evidence="7" id="KW-0346">Stress response</keyword>
<evidence type="ECO:0000256" key="1">
    <source>
        <dbReference type="ARBA" id="ARBA00004651"/>
    </source>
</evidence>
<sequence length="263" mass="28992">MTLNITHVTRNPITFCSAILAAIGWLMLFIGSCASGFKGVVWWIIIYELILIIGILYVLIKSTFPDYRLLILTSLAISITLLTQVIDTHLHVGQSSAKASAGGGILVVTMQFFWVIVFGSAPESWLHAVVYGLPSPSATPSGVKFYDKEGSMPLASSTSYSLSQHDSIHSSIAPSSHAIPYTDQQSHLQQQYQVYTPSPQIMPTDPGNNAIALHPYTANPDDQNELSFYKGEVLEILDRRGNWWQARKQDQTIGIVPSNYFTS</sequence>
<keyword evidence="3 9" id="KW-0728">SH3 domain</keyword>
<organism evidence="12 13">
    <name type="scientific">Absidia repens</name>
    <dbReference type="NCBI Taxonomy" id="90262"/>
    <lineage>
        <taxon>Eukaryota</taxon>
        <taxon>Fungi</taxon>
        <taxon>Fungi incertae sedis</taxon>
        <taxon>Mucoromycota</taxon>
        <taxon>Mucoromycotina</taxon>
        <taxon>Mucoromycetes</taxon>
        <taxon>Mucorales</taxon>
        <taxon>Cunninghamellaceae</taxon>
        <taxon>Absidia</taxon>
    </lineage>
</organism>
<keyword evidence="4" id="KW-1003">Cell membrane</keyword>
<dbReference type="InterPro" id="IPR001452">
    <property type="entry name" value="SH3_domain"/>
</dbReference>
<comment type="similarity">
    <text evidence="2">Belongs to the SHO1 family.</text>
</comment>
<evidence type="ECO:0000256" key="2">
    <source>
        <dbReference type="ARBA" id="ARBA00009739"/>
    </source>
</evidence>
<feature type="transmembrane region" description="Helical" evidence="10">
    <location>
        <begin position="98"/>
        <end position="118"/>
    </location>
</feature>
<dbReference type="InterPro" id="IPR035522">
    <property type="entry name" value="Sho1_SH3"/>
</dbReference>
<dbReference type="InterPro" id="IPR036028">
    <property type="entry name" value="SH3-like_dom_sf"/>
</dbReference>
<dbReference type="GO" id="GO:0005886">
    <property type="term" value="C:plasma membrane"/>
    <property type="evidence" value="ECO:0007669"/>
    <property type="project" value="UniProtKB-SubCell"/>
</dbReference>
<dbReference type="Gene3D" id="2.30.30.40">
    <property type="entry name" value="SH3 Domains"/>
    <property type="match status" value="1"/>
</dbReference>
<dbReference type="STRING" id="90262.A0A1X2ID26"/>
<gene>
    <name evidence="12" type="ORF">BCR42DRAFT_452706</name>
</gene>
<dbReference type="Proteomes" id="UP000193560">
    <property type="component" value="Unassembled WGS sequence"/>
</dbReference>
<dbReference type="SMART" id="SM00326">
    <property type="entry name" value="SH3"/>
    <property type="match status" value="1"/>
</dbReference>
<feature type="domain" description="SH3" evidence="11">
    <location>
        <begin position="205"/>
        <end position="263"/>
    </location>
</feature>